<dbReference type="CDD" id="cd09272">
    <property type="entry name" value="RNase_HI_RT_Ty1"/>
    <property type="match status" value="1"/>
</dbReference>
<proteinExistence type="predicted"/>
<evidence type="ECO:0000313" key="3">
    <source>
        <dbReference type="EMBL" id="GEU79076.1"/>
    </source>
</evidence>
<dbReference type="InterPro" id="IPR013103">
    <property type="entry name" value="RVT_2"/>
</dbReference>
<evidence type="ECO:0000259" key="2">
    <source>
        <dbReference type="Pfam" id="PF07727"/>
    </source>
</evidence>
<dbReference type="PANTHER" id="PTHR11439">
    <property type="entry name" value="GAG-POL-RELATED RETROTRANSPOSON"/>
    <property type="match status" value="1"/>
</dbReference>
<feature type="domain" description="Reverse transcriptase Ty1/copia-type" evidence="2">
    <location>
        <begin position="729"/>
        <end position="861"/>
    </location>
</feature>
<gene>
    <name evidence="3" type="ORF">Tci_051054</name>
</gene>
<dbReference type="EMBL" id="BKCJ010007799">
    <property type="protein sequence ID" value="GEU79076.1"/>
    <property type="molecule type" value="Genomic_DNA"/>
</dbReference>
<accession>A0A6L2MYM7</accession>
<evidence type="ECO:0000256" key="1">
    <source>
        <dbReference type="SAM" id="MobiDB-lite"/>
    </source>
</evidence>
<name>A0A6L2MYM7_TANCI</name>
<organism evidence="3">
    <name type="scientific">Tanacetum cinerariifolium</name>
    <name type="common">Dalmatian daisy</name>
    <name type="synonym">Chrysanthemum cinerariifolium</name>
    <dbReference type="NCBI Taxonomy" id="118510"/>
    <lineage>
        <taxon>Eukaryota</taxon>
        <taxon>Viridiplantae</taxon>
        <taxon>Streptophyta</taxon>
        <taxon>Embryophyta</taxon>
        <taxon>Tracheophyta</taxon>
        <taxon>Spermatophyta</taxon>
        <taxon>Magnoliopsida</taxon>
        <taxon>eudicotyledons</taxon>
        <taxon>Gunneridae</taxon>
        <taxon>Pentapetalae</taxon>
        <taxon>asterids</taxon>
        <taxon>campanulids</taxon>
        <taxon>Asterales</taxon>
        <taxon>Asteraceae</taxon>
        <taxon>Asteroideae</taxon>
        <taxon>Anthemideae</taxon>
        <taxon>Anthemidinae</taxon>
        <taxon>Tanacetum</taxon>
    </lineage>
</organism>
<dbReference type="PANTHER" id="PTHR11439:SF463">
    <property type="entry name" value="REVERSE TRANSCRIPTASE TY1_COPIA-TYPE DOMAIN-CONTAINING PROTEIN"/>
    <property type="match status" value="1"/>
</dbReference>
<dbReference type="AlphaFoldDB" id="A0A6L2MYM7"/>
<comment type="caution">
    <text evidence="3">The sequence shown here is derived from an EMBL/GenBank/DDBJ whole genome shotgun (WGS) entry which is preliminary data.</text>
</comment>
<reference evidence="3" key="1">
    <citation type="journal article" date="2019" name="Sci. Rep.">
        <title>Draft genome of Tanacetum cinerariifolium, the natural source of mosquito coil.</title>
        <authorList>
            <person name="Yamashiro T."/>
            <person name="Shiraishi A."/>
            <person name="Satake H."/>
            <person name="Nakayama K."/>
        </authorList>
    </citation>
    <scope>NUCLEOTIDE SEQUENCE</scope>
</reference>
<feature type="region of interest" description="Disordered" evidence="1">
    <location>
        <begin position="973"/>
        <end position="992"/>
    </location>
</feature>
<sequence length="1226" mass="138377">MKVLSECKASESNISRIRVKDIVKKVEDYLKTYSSVRMDISWYVEGIHSGSKAFTSLSNLHRRPLILSAGYISSLVNLTLYQVYLFKGVDTMPATTDPISTMNTTNVFQSVVDENLPQLLDSKGRSHVINVSAFDKEDFTSWKVRFRVFLDGLEPYLLKTLEDRPFVPMSKTWNDLILAHERLSVTRDTKIAALRLKFNAFKSLEGENVNGTFTRLKCLLNDLENIGVTIPQAEVNDTFVNSLPRKLLSMNQTQRANNSIKNDSLATLYGKYNYEEDVEEDQRTNNEFMADLNVEYHERALLANQKRFYKRTSTPSYPSLNNSLHKSKPYTPSFIQTSPQNPGNHQKYYKGKYKGLKAEMVVLTKRIDDMTKGKSEKGKTNKEKSENSLLAESFDWDDESVSSDDEESIKIRAFMAITEDEPSVGKDNARSGQWVDFTMKKTCSKVTLDQLLFEQVPGNIVKALGGKDRRKEKISSKEVVFTKADESSFVLTLEITSDLESECDSQEPLPPLPKLIGATPSGTSERVISLSDLTLNMSNLTLDTPDLKNTRTSVKVSPTYVIKKKIEKSPADSNPCSDKKDDLFTKQLFLTLMEEVKGLKRQIEILTGNPLSISQSSNSKASKKKTWFGPCKQCRFRNHLSDDCYSNPKCFTFGSTDHLTKEHLEHTAVKKTLSVKYVVVLYMKHLTVLRNTPTLRDQGLPTGNQNSLKSGFTKGTNLCENVYAGLPQEVWTLVPKPHGKTIIETKWIWKNKMDKNGIVIMNKERLVAQGYNQYEGIDYEETFAPVVRLEAIRIFLAYAAYMGFMMYQMDVKSAFLNGKISKEVYVQQPLGFESSEYPNHVCKLDKALYGLKQALKACAKKQSFVAMSSAEAEYVAAVGCCAQVRWIKSQLADYDVLYDKVPIFYDNTSAIAISNNPMSNSRTKHIDIRKDYVINDLTLVKPHTITTASFQKPLAPEVPLTSHMLKVAKLSEEPKKSLLPPSGEVNTDDTADKSLSRAYVQPVIQSKATTDLETKKKKTLPSSKPKSPYKVRVILPKKRIAETQHADVIVVTADATKTLEASKLLTLKTLDFDGLTHPCMKVELCMNNTHSDSEVLDQHIEEEKDVEFVAIEEVDEEQSLEIPTSEQLLDEDDKLNKAVQEPPERFHTADSVDTHENEVSKSKHIFQDDNASAERLSLPYHMDHICEEVSSFYSRLGDMESSIVQQVSAEFKSSLSALVIDSLIWG</sequence>
<feature type="region of interest" description="Disordered" evidence="1">
    <location>
        <begin position="1147"/>
        <end position="1166"/>
    </location>
</feature>
<protein>
    <submittedName>
        <fullName evidence="3">Retrovirus-related Pol polyprotein from transposon TNT 1-94</fullName>
    </submittedName>
</protein>
<dbReference type="Pfam" id="PF07727">
    <property type="entry name" value="RVT_2"/>
    <property type="match status" value="1"/>
</dbReference>